<accession>L0DU93</accession>
<dbReference type="HOGENOM" id="CLU_3297898_0_0_6"/>
<gene>
    <name evidence="1" type="ordered locus">TVNIR_0190</name>
</gene>
<keyword evidence="2" id="KW-1185">Reference proteome</keyword>
<proteinExistence type="predicted"/>
<dbReference type="AlphaFoldDB" id="L0DU93"/>
<dbReference type="STRING" id="1255043.TVNIR_0190"/>
<organism evidence="1 2">
    <name type="scientific">Thioalkalivibrio nitratireducens (strain DSM 14787 / UNIQEM 213 / ALEN2)</name>
    <dbReference type="NCBI Taxonomy" id="1255043"/>
    <lineage>
        <taxon>Bacteria</taxon>
        <taxon>Pseudomonadati</taxon>
        <taxon>Pseudomonadota</taxon>
        <taxon>Gammaproteobacteria</taxon>
        <taxon>Chromatiales</taxon>
        <taxon>Ectothiorhodospiraceae</taxon>
        <taxon>Thioalkalivibrio</taxon>
    </lineage>
</organism>
<name>L0DU93_THIND</name>
<dbReference type="KEGG" id="tni:TVNIR_0190"/>
<evidence type="ECO:0000313" key="1">
    <source>
        <dbReference type="EMBL" id="AGA31901.1"/>
    </source>
</evidence>
<protein>
    <submittedName>
        <fullName evidence="1">Uncharacterized protein</fullName>
    </submittedName>
</protein>
<reference evidence="1" key="1">
    <citation type="submission" date="2015-12" db="EMBL/GenBank/DDBJ databases">
        <authorList>
            <person name="Tikhonova T.V."/>
            <person name="Pavlov A.R."/>
            <person name="Beletsky A.V."/>
            <person name="Mardanov A.V."/>
            <person name="Sorokin D.Y."/>
            <person name="Ravin N.V."/>
            <person name="Popov V.O."/>
        </authorList>
    </citation>
    <scope>NUCLEOTIDE SEQUENCE</scope>
    <source>
        <strain evidence="1">DSM 14787</strain>
    </source>
</reference>
<sequence>MRGPRYTGAALFAPATATQRVGSMVRAGSRLPAPAGLGGA</sequence>
<dbReference type="PATRIC" id="fig|1255043.3.peg.190"/>
<dbReference type="Proteomes" id="UP000010809">
    <property type="component" value="Chromosome"/>
</dbReference>
<dbReference type="EMBL" id="CP003989">
    <property type="protein sequence ID" value="AGA31901.1"/>
    <property type="molecule type" value="Genomic_DNA"/>
</dbReference>
<evidence type="ECO:0000313" key="2">
    <source>
        <dbReference type="Proteomes" id="UP000010809"/>
    </source>
</evidence>